<evidence type="ECO:0000259" key="1">
    <source>
        <dbReference type="Pfam" id="PF26340"/>
    </source>
</evidence>
<dbReference type="Proteomes" id="UP000280307">
    <property type="component" value="Unassembled WGS sequence"/>
</dbReference>
<sequence>MNDTEKVFLSIKIWRSKGQVALHKPLLLLYALWMYRQNHERMIPYKKIDSDLAAIVQELQIMSRPFRAYYPFWRLQNDDIWEVEHPEFIRVSSQGDAWKNDLDQFNPKGGVTVFIFTDLKNNNNLSLDISERIIQKFFDVNDRKNIQNLFKI</sequence>
<accession>A0A426TQL9</accession>
<protein>
    <recommendedName>
        <fullName evidence="1">ScoMcrA-like DNA sulfur-binding domain-containing protein</fullName>
    </recommendedName>
</protein>
<dbReference type="AlphaFoldDB" id="A0A426TQL9"/>
<comment type="caution">
    <text evidence="2">The sequence shown here is derived from an EMBL/GenBank/DDBJ whole genome shotgun (WGS) entry which is preliminary data.</text>
</comment>
<dbReference type="InterPro" id="IPR058813">
    <property type="entry name" value="DNA-SBD_ScoMcrA"/>
</dbReference>
<dbReference type="Pfam" id="PF26340">
    <property type="entry name" value="DNA-SBD_ScoMcrA"/>
    <property type="match status" value="1"/>
</dbReference>
<evidence type="ECO:0000313" key="2">
    <source>
        <dbReference type="EMBL" id="RRR65585.1"/>
    </source>
</evidence>
<feature type="domain" description="ScoMcrA-like DNA sulfur-binding" evidence="1">
    <location>
        <begin position="9"/>
        <end position="146"/>
    </location>
</feature>
<evidence type="ECO:0000313" key="3">
    <source>
        <dbReference type="Proteomes" id="UP000280307"/>
    </source>
</evidence>
<organism evidence="2 3">
    <name type="scientific">Candidatus Viridilinea halotolerans</name>
    <dbReference type="NCBI Taxonomy" id="2491704"/>
    <lineage>
        <taxon>Bacteria</taxon>
        <taxon>Bacillati</taxon>
        <taxon>Chloroflexota</taxon>
        <taxon>Chloroflexia</taxon>
        <taxon>Chloroflexales</taxon>
        <taxon>Chloroflexineae</taxon>
        <taxon>Oscillochloridaceae</taxon>
        <taxon>Candidatus Viridilinea</taxon>
    </lineage>
</organism>
<dbReference type="EMBL" id="RSAS01000933">
    <property type="protein sequence ID" value="RRR65585.1"/>
    <property type="molecule type" value="Genomic_DNA"/>
</dbReference>
<proteinExistence type="predicted"/>
<name>A0A426TQL9_9CHLR</name>
<gene>
    <name evidence="2" type="ORF">EI684_22665</name>
</gene>
<reference evidence="2 3" key="1">
    <citation type="submission" date="2018-12" db="EMBL/GenBank/DDBJ databases">
        <title>Genome Sequence of Candidatus Viridilinea halotolerans isolated from saline sulfide-rich spring.</title>
        <authorList>
            <person name="Grouzdev D.S."/>
            <person name="Burganskaya E.I."/>
            <person name="Krutkina M.S."/>
            <person name="Sukhacheva M.V."/>
            <person name="Gorlenko V.M."/>
        </authorList>
    </citation>
    <scope>NUCLEOTIDE SEQUENCE [LARGE SCALE GENOMIC DNA]</scope>
    <source>
        <strain evidence="2">Chok-6</strain>
    </source>
</reference>